<evidence type="ECO:0000313" key="4">
    <source>
        <dbReference type="Proteomes" id="UP000285693"/>
    </source>
</evidence>
<name>A0A3R6AX07_9FIRM</name>
<sequence length="333" mass="37458">MMREDRKRAEQHQKKMARRKREVRRMKRKLYKAGILAAAGIIVLAVILMLCGSGNAKKSAKKTSSAKTKTETSEETETKTPEEIEAEKVQEVLDSDQYKDQLGELYKKNPETKEIILNREKYSDDLLTWLFDHQEALQWVIDYPEQSARSEEELSAQGLQAVDLKDYRIQNHIPVYFQWSEVWGYASYGSENIGMGGCGPTSLSMVATGLTGNTSFTPKYVADMSVNMGYYVDEVGTDWTLMTAGASELGINSAQLTNWSEDTLKSELSAGHPIICSMGPGDFTNQGHFIVLSGLTEEGKVLINDPNSKINSRKKWNLNTIINQMNAAWSFWV</sequence>
<dbReference type="AlphaFoldDB" id="A0A3R6AX07"/>
<feature type="region of interest" description="Disordered" evidence="1">
    <location>
        <begin position="1"/>
        <end position="24"/>
    </location>
</feature>
<dbReference type="InterPro" id="IPR039564">
    <property type="entry name" value="Peptidase_C39-like"/>
</dbReference>
<feature type="region of interest" description="Disordered" evidence="1">
    <location>
        <begin position="57"/>
        <end position="82"/>
    </location>
</feature>
<gene>
    <name evidence="3" type="ORF">DWW65_12900</name>
</gene>
<proteinExistence type="predicted"/>
<accession>A0A3R6AX07</accession>
<organism evidence="3 4">
    <name type="scientific">Coprococcus comes</name>
    <dbReference type="NCBI Taxonomy" id="410072"/>
    <lineage>
        <taxon>Bacteria</taxon>
        <taxon>Bacillati</taxon>
        <taxon>Bacillota</taxon>
        <taxon>Clostridia</taxon>
        <taxon>Lachnospirales</taxon>
        <taxon>Lachnospiraceae</taxon>
        <taxon>Coprococcus</taxon>
    </lineage>
</organism>
<feature type="compositionally biased region" description="Basic residues" evidence="1">
    <location>
        <begin position="14"/>
        <end position="24"/>
    </location>
</feature>
<feature type="domain" description="Peptidase C39-like" evidence="2">
    <location>
        <begin position="173"/>
        <end position="307"/>
    </location>
</feature>
<evidence type="ECO:0000259" key="2">
    <source>
        <dbReference type="Pfam" id="PF13529"/>
    </source>
</evidence>
<reference evidence="3 4" key="1">
    <citation type="submission" date="2018-08" db="EMBL/GenBank/DDBJ databases">
        <title>A genome reference for cultivated species of the human gut microbiota.</title>
        <authorList>
            <person name="Zou Y."/>
            <person name="Xue W."/>
            <person name="Luo G."/>
        </authorList>
    </citation>
    <scope>NUCLEOTIDE SEQUENCE [LARGE SCALE GENOMIC DNA]</scope>
    <source>
        <strain evidence="3 4">AF16-31</strain>
    </source>
</reference>
<dbReference type="Pfam" id="PF13529">
    <property type="entry name" value="Peptidase_C39_2"/>
    <property type="match status" value="1"/>
</dbReference>
<evidence type="ECO:0000313" key="3">
    <source>
        <dbReference type="EMBL" id="RGU43902.1"/>
    </source>
</evidence>
<protein>
    <recommendedName>
        <fullName evidence="2">Peptidase C39-like domain-containing protein</fullName>
    </recommendedName>
</protein>
<feature type="compositionally biased region" description="Basic and acidic residues" evidence="1">
    <location>
        <begin position="68"/>
        <end position="82"/>
    </location>
</feature>
<feature type="compositionally biased region" description="Basic and acidic residues" evidence="1">
    <location>
        <begin position="1"/>
        <end position="13"/>
    </location>
</feature>
<dbReference type="EMBL" id="QRXY01000018">
    <property type="protein sequence ID" value="RGU43902.1"/>
    <property type="molecule type" value="Genomic_DNA"/>
</dbReference>
<evidence type="ECO:0000256" key="1">
    <source>
        <dbReference type="SAM" id="MobiDB-lite"/>
    </source>
</evidence>
<comment type="caution">
    <text evidence="3">The sequence shown here is derived from an EMBL/GenBank/DDBJ whole genome shotgun (WGS) entry which is preliminary data.</text>
</comment>
<dbReference type="Gene3D" id="3.90.70.10">
    <property type="entry name" value="Cysteine proteinases"/>
    <property type="match status" value="1"/>
</dbReference>
<dbReference type="Proteomes" id="UP000285693">
    <property type="component" value="Unassembled WGS sequence"/>
</dbReference>